<dbReference type="RefSeq" id="WP_143092402.1">
    <property type="nucleotide sequence ID" value="NZ_FOMW01000001.1"/>
</dbReference>
<evidence type="ECO:0000313" key="1">
    <source>
        <dbReference type="EMBL" id="SFD47784.1"/>
    </source>
</evidence>
<dbReference type="OrthoDB" id="7863719at2"/>
<dbReference type="EMBL" id="FOMW01000001">
    <property type="protein sequence ID" value="SFD47784.1"/>
    <property type="molecule type" value="Genomic_DNA"/>
</dbReference>
<protein>
    <submittedName>
        <fullName evidence="1">Uncharacterized protein</fullName>
    </submittedName>
</protein>
<accession>A0A1I1SMS9</accession>
<gene>
    <name evidence="1" type="ORF">SAMN04488523_10196</name>
</gene>
<dbReference type="STRING" id="74348.SAMN04488523_10196"/>
<evidence type="ECO:0000313" key="2">
    <source>
        <dbReference type="Proteomes" id="UP000198977"/>
    </source>
</evidence>
<sequence>MMMNNMDSDNGLEALFEQARAHPPRPSEALMARIMADATAAQAQPLGFVDRLRALLHKLGGGPAVSGLITASCLGFWLGVAPPDGLPDLAGQLLVQQSDTAYEATDLAGFGWDQDEG</sequence>
<dbReference type="Proteomes" id="UP000198977">
    <property type="component" value="Unassembled WGS sequence"/>
</dbReference>
<reference evidence="1 2" key="1">
    <citation type="submission" date="2016-10" db="EMBL/GenBank/DDBJ databases">
        <authorList>
            <person name="de Groot N.N."/>
        </authorList>
    </citation>
    <scope>NUCLEOTIDE SEQUENCE [LARGE SCALE GENOMIC DNA]</scope>
    <source>
        <strain evidence="1 2">DSM 11443</strain>
    </source>
</reference>
<keyword evidence="2" id="KW-1185">Reference proteome</keyword>
<name>A0A1I1SMS9_9RHOB</name>
<dbReference type="AlphaFoldDB" id="A0A1I1SMS9"/>
<organism evidence="1 2">
    <name type="scientific">Sulfitobacter brevis</name>
    <dbReference type="NCBI Taxonomy" id="74348"/>
    <lineage>
        <taxon>Bacteria</taxon>
        <taxon>Pseudomonadati</taxon>
        <taxon>Pseudomonadota</taxon>
        <taxon>Alphaproteobacteria</taxon>
        <taxon>Rhodobacterales</taxon>
        <taxon>Roseobacteraceae</taxon>
        <taxon>Sulfitobacter</taxon>
    </lineage>
</organism>
<proteinExistence type="predicted"/>